<gene>
    <name evidence="3" type="ORF">LQ318_04670</name>
</gene>
<dbReference type="Proteomes" id="UP001207337">
    <property type="component" value="Unassembled WGS sequence"/>
</dbReference>
<dbReference type="PANTHER" id="PTHR16026">
    <property type="entry name" value="CARTILAGE ACIDIC PROTEIN 1"/>
    <property type="match status" value="1"/>
</dbReference>
<accession>A0ABT3PWF9</accession>
<dbReference type="PANTHER" id="PTHR16026:SF0">
    <property type="entry name" value="CARTILAGE ACIDIC PROTEIN 1"/>
    <property type="match status" value="1"/>
</dbReference>
<dbReference type="InterPro" id="IPR028994">
    <property type="entry name" value="Integrin_alpha_N"/>
</dbReference>
<feature type="domain" description="ASPIC/UnbV" evidence="2">
    <location>
        <begin position="509"/>
        <end position="575"/>
    </location>
</feature>
<dbReference type="InterPro" id="IPR013517">
    <property type="entry name" value="FG-GAP"/>
</dbReference>
<proteinExistence type="predicted"/>
<evidence type="ECO:0000313" key="3">
    <source>
        <dbReference type="EMBL" id="MCW9712194.1"/>
    </source>
</evidence>
<evidence type="ECO:0000256" key="1">
    <source>
        <dbReference type="ARBA" id="ARBA00022729"/>
    </source>
</evidence>
<dbReference type="EMBL" id="JAJNDC010000001">
    <property type="protein sequence ID" value="MCW9712194.1"/>
    <property type="molecule type" value="Genomic_DNA"/>
</dbReference>
<dbReference type="Pfam" id="PF13517">
    <property type="entry name" value="FG-GAP_3"/>
    <property type="match status" value="7"/>
</dbReference>
<sequence length="1099" mass="123400">MSSCSGEKEHHSLFKALSPDKTNVDFENNLSFNPDFNIYRYRNFYNGGGVALGDINKDGLIDIFFTANMDDNSLYLNKGDMQFEDVSNKAGITGSREWSTGVSMADVNGDGLIDIYVTNSGIVEGDDRKNELYINNGDTTFTEKAEQYGIADSGLSIHGTFFDYDQDGDLDLFVINNSYRAIGSFDLEQTDRTIYNEEGGDKLFRNDGGKFTEVSEQSGIYSSEIGFSLGVSVGDVNRDGWPDIYISNDFFERDYLYINNQDGTFEESLEDQIKSISAASMGADIADLNGDGYPEIFVTDMLPEPESRLKLNTTFDDWKGYRKHVDNDFYHQFTRNTLQLNNGDSTFSEVGRWAGVEATDWSWGANIADFDLDGRKDIFVANGIYQDLTNLDYISGISRGDMVKKIVTGNEVDFKKLIDMIPSNPVSNYIFHNKGNMQFADSSASWGIETPGFSSGSAYGDLDNDGDLDLVINNVESKAFVYENRAKRLRPDHNWLQVSLTGKSPNTFAFGTQVTAWDSGKRWFVEQMPIRGFQSTVDHRLHLGLGETDKLDSLIIRWPAGRRTKLKDVETNQLLELREEDANETDNKFEITGKEESAEKLLKDITDQFDLEWKHNENAYSDFERDRLLFHMRSTEGPALCVEDINGDGLDDFYVGGARGQTGSLFIQNNKSQFKQITLDLFEQDSSSEDTDCAFFDATGNGNMDLYVTSGSNEYSSSSSSLRDRLYFNQGELQFERSDQSLAGWSYETTSTVEPADFDNDGDVDLFVGVRLKPFAIGYPVRGYLLENDGNGEFKDVTEELGPELMETGMITDAGWGDLSGNGYPDLMIVGEWMPLTYFQNENGKLLKNNTETGLDSTNGWWRSIHMDDLDGDGNLDILAGNYGLNSRFEASKEEPIEMWTGDFNQNGSIEQIISTYKNSQRYPMALRHDLIEEIPSLENKFPTYKSFAGKTLGEVFTDEQLNEAHYSKAYRMDSIIGWNSGDKGAFTIDSLPLRAQLSVLYDISTIDLNKNGSPEVITGGNLREVKPEIGNYAASYGSVFRMKKERSYKYLSSSESGFKIEGQTRAIKRLELNSGREVLIVARNNKSLKMFEIVAPAE</sequence>
<dbReference type="InterPro" id="IPR011519">
    <property type="entry name" value="UnbV_ASPIC"/>
</dbReference>
<name>A0ABT3PWF9_9BACT</name>
<comment type="caution">
    <text evidence="3">The sequence shown here is derived from an EMBL/GenBank/DDBJ whole genome shotgun (WGS) entry which is preliminary data.</text>
</comment>
<dbReference type="InterPro" id="IPR027039">
    <property type="entry name" value="Crtac1"/>
</dbReference>
<keyword evidence="4" id="KW-1185">Reference proteome</keyword>
<keyword evidence="1" id="KW-0732">Signal</keyword>
<reference evidence="3 4" key="1">
    <citation type="submission" date="2021-11" db="EMBL/GenBank/DDBJ databases">
        <title>Aliifidinibius sp. nov., a new bacterium isolated from saline soil.</title>
        <authorList>
            <person name="Galisteo C."/>
            <person name="De La Haba R."/>
            <person name="Sanchez-Porro C."/>
            <person name="Ventosa A."/>
        </authorList>
    </citation>
    <scope>NUCLEOTIDE SEQUENCE [LARGE SCALE GENOMIC DNA]</scope>
    <source>
        <strain evidence="3 4">KACC 190600</strain>
    </source>
</reference>
<evidence type="ECO:0000313" key="4">
    <source>
        <dbReference type="Proteomes" id="UP001207337"/>
    </source>
</evidence>
<organism evidence="3 4">
    <name type="scientific">Fodinibius salicampi</name>
    <dbReference type="NCBI Taxonomy" id="1920655"/>
    <lineage>
        <taxon>Bacteria</taxon>
        <taxon>Pseudomonadati</taxon>
        <taxon>Balneolota</taxon>
        <taxon>Balneolia</taxon>
        <taxon>Balneolales</taxon>
        <taxon>Balneolaceae</taxon>
        <taxon>Fodinibius</taxon>
    </lineage>
</organism>
<protein>
    <submittedName>
        <fullName evidence="3">VCBS repeat-containing protein</fullName>
    </submittedName>
</protein>
<evidence type="ECO:0000259" key="2">
    <source>
        <dbReference type="Pfam" id="PF07593"/>
    </source>
</evidence>
<dbReference type="SUPFAM" id="SSF69318">
    <property type="entry name" value="Integrin alpha N-terminal domain"/>
    <property type="match status" value="2"/>
</dbReference>
<dbReference type="Gene3D" id="2.130.10.130">
    <property type="entry name" value="Integrin alpha, N-terminal"/>
    <property type="match status" value="4"/>
</dbReference>
<dbReference type="Pfam" id="PF07593">
    <property type="entry name" value="UnbV_ASPIC"/>
    <property type="match status" value="1"/>
</dbReference>
<dbReference type="RefSeq" id="WP_265787957.1">
    <property type="nucleotide sequence ID" value="NZ_BAABRS010000001.1"/>
</dbReference>